<gene>
    <name evidence="4" type="ORF">K040078D81_06480</name>
</gene>
<protein>
    <recommendedName>
        <fullName evidence="3">Peptidase M56 domain-containing protein</fullName>
    </recommendedName>
</protein>
<evidence type="ECO:0000313" key="5">
    <source>
        <dbReference type="Proteomes" id="UP001600943"/>
    </source>
</evidence>
<reference evidence="4 5" key="1">
    <citation type="submission" date="2024-04" db="EMBL/GenBank/DDBJ databases">
        <title>Defined microbial consortia suppress multidrug-resistant proinflammatory Enterobacteriaceae via ecological control.</title>
        <authorList>
            <person name="Furuichi M."/>
            <person name="Kawaguchi T."/>
            <person name="Pust M."/>
            <person name="Yasuma K."/>
            <person name="Plichta D."/>
            <person name="Hasegawa N."/>
            <person name="Ohya T."/>
            <person name="Bhattarai S."/>
            <person name="Sasajima S."/>
            <person name="Aoto Y."/>
            <person name="Tuganbaev T."/>
            <person name="Yaginuma M."/>
            <person name="Ueda M."/>
            <person name="Okahashi N."/>
            <person name="Amafuji K."/>
            <person name="Kiridooshi Y."/>
            <person name="Sugita K."/>
            <person name="Strazar M."/>
            <person name="Skelly A."/>
            <person name="Suda W."/>
            <person name="Hattori M."/>
            <person name="Nakamoto N."/>
            <person name="Caballero S."/>
            <person name="Norman J."/>
            <person name="Olle B."/>
            <person name="Tanoue T."/>
            <person name="Arita M."/>
            <person name="Bucci V."/>
            <person name="Atarashi K."/>
            <person name="Xavier R."/>
            <person name="Honda K."/>
        </authorList>
    </citation>
    <scope>NUCLEOTIDE SEQUENCE [LARGE SCALE GENOMIC DNA]</scope>
    <source>
        <strain evidence="5">k04-0078-D8-1</strain>
    </source>
</reference>
<dbReference type="EMBL" id="BAABYW010000001">
    <property type="protein sequence ID" value="GAA6406531.1"/>
    <property type="molecule type" value="Genomic_DNA"/>
</dbReference>
<feature type="transmembrane region" description="Helical" evidence="2">
    <location>
        <begin position="283"/>
        <end position="302"/>
    </location>
</feature>
<feature type="transmembrane region" description="Helical" evidence="2">
    <location>
        <begin position="36"/>
        <end position="53"/>
    </location>
</feature>
<keyword evidence="2" id="KW-0472">Membrane</keyword>
<feature type="region of interest" description="Disordered" evidence="1">
    <location>
        <begin position="387"/>
        <end position="424"/>
    </location>
</feature>
<evidence type="ECO:0000313" key="4">
    <source>
        <dbReference type="EMBL" id="GAA6406531.1"/>
    </source>
</evidence>
<dbReference type="CDD" id="cd07341">
    <property type="entry name" value="M56_BlaR1_MecR1_like"/>
    <property type="match status" value="1"/>
</dbReference>
<accession>A0ABQ0B510</accession>
<evidence type="ECO:0000256" key="1">
    <source>
        <dbReference type="SAM" id="MobiDB-lite"/>
    </source>
</evidence>
<feature type="domain" description="Peptidase M56" evidence="3">
    <location>
        <begin position="89"/>
        <end position="271"/>
    </location>
</feature>
<evidence type="ECO:0000259" key="3">
    <source>
        <dbReference type="Pfam" id="PF05569"/>
    </source>
</evidence>
<dbReference type="InterPro" id="IPR052173">
    <property type="entry name" value="Beta-lactam_resp_regulator"/>
</dbReference>
<dbReference type="Pfam" id="PF05569">
    <property type="entry name" value="Peptidase_M56"/>
    <property type="match status" value="1"/>
</dbReference>
<dbReference type="InterPro" id="IPR008756">
    <property type="entry name" value="Peptidase_M56"/>
</dbReference>
<dbReference type="Proteomes" id="UP001600943">
    <property type="component" value="Unassembled WGS sequence"/>
</dbReference>
<keyword evidence="2" id="KW-1133">Transmembrane helix</keyword>
<proteinExistence type="predicted"/>
<feature type="transmembrane region" description="Helical" evidence="2">
    <location>
        <begin position="83"/>
        <end position="104"/>
    </location>
</feature>
<name>A0ABQ0B510_9FIRM</name>
<comment type="caution">
    <text evidence="4">The sequence shown here is derived from an EMBL/GenBank/DDBJ whole genome shotgun (WGS) entry which is preliminary data.</text>
</comment>
<organism evidence="4 5">
    <name type="scientific">Blautia hominis</name>
    <dbReference type="NCBI Taxonomy" id="2025493"/>
    <lineage>
        <taxon>Bacteria</taxon>
        <taxon>Bacillati</taxon>
        <taxon>Bacillota</taxon>
        <taxon>Clostridia</taxon>
        <taxon>Lachnospirales</taxon>
        <taxon>Lachnospiraceae</taxon>
        <taxon>Blautia</taxon>
    </lineage>
</organism>
<dbReference type="PANTHER" id="PTHR34978:SF3">
    <property type="entry name" value="SLR0241 PROTEIN"/>
    <property type="match status" value="1"/>
</dbReference>
<sequence length="424" mass="47656">MIFLKTNLVLAGMCLIYSIIRLAVKHFCSRDKYWLDRLFISTGVLLLPLMLGVQKCGIRRISKGTAGIISQLPAKSLTQNIRMAQWGMTAAFGAGMAIFLFLFLRYCYESKVLQAAVPVEKEVSGELCLEGSGINRYRILLSDRINAPVTWGFVRPRILIPSYLETDCRESYTQIVLHEYIHAKRRDNLWKFLALFLLCMYWQHPYLWFFYFTFLKEVELSCDEEVLLRIGEDGKAAYAGTLVAFAGLYRRFSQMASPLSSGSLKRRVTAIMNYKKSSRKAGYARKILMGSIVLSFALLLGYSNQIFAGMRDGGALENIVEVNKDTDKEGTETLKEISGNGTETLVPQKDAEEISYLQEENAKDAALQEETFAEELQEIPAAEAEKATLQETKEEVESLKAAESASLQPEAAEGVLLPSMQEAE</sequence>
<feature type="transmembrane region" description="Helical" evidence="2">
    <location>
        <begin position="6"/>
        <end position="24"/>
    </location>
</feature>
<dbReference type="PANTHER" id="PTHR34978">
    <property type="entry name" value="POSSIBLE SENSOR-TRANSDUCER PROTEIN BLAR"/>
    <property type="match status" value="1"/>
</dbReference>
<keyword evidence="2" id="KW-0812">Transmembrane</keyword>
<dbReference type="RefSeq" id="WP_289072197.1">
    <property type="nucleotide sequence ID" value="NZ_BAABYW010000001.1"/>
</dbReference>
<feature type="compositionally biased region" description="Basic and acidic residues" evidence="1">
    <location>
        <begin position="387"/>
        <end position="400"/>
    </location>
</feature>
<evidence type="ECO:0000256" key="2">
    <source>
        <dbReference type="SAM" id="Phobius"/>
    </source>
</evidence>
<feature type="transmembrane region" description="Helical" evidence="2">
    <location>
        <begin position="192"/>
        <end position="215"/>
    </location>
</feature>
<keyword evidence="5" id="KW-1185">Reference proteome</keyword>